<evidence type="ECO:0000313" key="2">
    <source>
        <dbReference type="EMBL" id="RIH66716.1"/>
    </source>
</evidence>
<evidence type="ECO:0000259" key="1">
    <source>
        <dbReference type="Pfam" id="PF02579"/>
    </source>
</evidence>
<dbReference type="PANTHER" id="PTHR42983:SF1">
    <property type="entry name" value="IRON-MOLYBDENUM PROTEIN"/>
    <property type="match status" value="1"/>
</dbReference>
<dbReference type="OrthoDB" id="9807451at2"/>
<name>A0A399D5E6_9BACT</name>
<dbReference type="PANTHER" id="PTHR42983">
    <property type="entry name" value="DINITROGENASE IRON-MOLYBDENUM COFACTOR PROTEIN-RELATED"/>
    <property type="match status" value="1"/>
</dbReference>
<reference evidence="2 3" key="1">
    <citation type="journal article" date="2015" name="Int. J. Syst. Evol. Microbiol.">
        <title>Mariniphaga sediminis sp. nov., isolated from coastal sediment.</title>
        <authorList>
            <person name="Wang F.Q."/>
            <person name="Shen Q.Y."/>
            <person name="Chen G.J."/>
            <person name="Du Z.J."/>
        </authorList>
    </citation>
    <scope>NUCLEOTIDE SEQUENCE [LARGE SCALE GENOMIC DNA]</scope>
    <source>
        <strain evidence="2 3">SY21</strain>
    </source>
</reference>
<accession>A0A399D5E6</accession>
<evidence type="ECO:0000313" key="3">
    <source>
        <dbReference type="Proteomes" id="UP000266441"/>
    </source>
</evidence>
<dbReference type="Pfam" id="PF02579">
    <property type="entry name" value="Nitro_FeMo-Co"/>
    <property type="match status" value="1"/>
</dbReference>
<dbReference type="AlphaFoldDB" id="A0A399D5E6"/>
<proteinExistence type="predicted"/>
<dbReference type="Proteomes" id="UP000266441">
    <property type="component" value="Unassembled WGS sequence"/>
</dbReference>
<protein>
    <recommendedName>
        <fullName evidence="1">Dinitrogenase iron-molybdenum cofactor biosynthesis domain-containing protein</fullName>
    </recommendedName>
</protein>
<feature type="domain" description="Dinitrogenase iron-molybdenum cofactor biosynthesis" evidence="1">
    <location>
        <begin position="16"/>
        <end position="105"/>
    </location>
</feature>
<dbReference type="EMBL" id="QWET01000002">
    <property type="protein sequence ID" value="RIH66716.1"/>
    <property type="molecule type" value="Genomic_DNA"/>
</dbReference>
<organism evidence="2 3">
    <name type="scientific">Mariniphaga sediminis</name>
    <dbReference type="NCBI Taxonomy" id="1628158"/>
    <lineage>
        <taxon>Bacteria</taxon>
        <taxon>Pseudomonadati</taxon>
        <taxon>Bacteroidota</taxon>
        <taxon>Bacteroidia</taxon>
        <taxon>Marinilabiliales</taxon>
        <taxon>Prolixibacteraceae</taxon>
        <taxon>Mariniphaga</taxon>
    </lineage>
</organism>
<dbReference type="InterPro" id="IPR036105">
    <property type="entry name" value="DiNase_FeMo-co_biosyn_sf"/>
</dbReference>
<gene>
    <name evidence="2" type="ORF">D1164_03710</name>
</gene>
<dbReference type="RefSeq" id="WP_119348588.1">
    <property type="nucleotide sequence ID" value="NZ_JBFHKJ010000145.1"/>
</dbReference>
<keyword evidence="3" id="KW-1185">Reference proteome</keyword>
<dbReference type="SUPFAM" id="SSF53146">
    <property type="entry name" value="Nitrogenase accessory factor-like"/>
    <property type="match status" value="1"/>
</dbReference>
<comment type="caution">
    <text evidence="2">The sequence shown here is derived from an EMBL/GenBank/DDBJ whole genome shotgun (WGS) entry which is preliminary data.</text>
</comment>
<dbReference type="Gene3D" id="3.30.420.130">
    <property type="entry name" value="Dinitrogenase iron-molybdenum cofactor biosynthesis domain"/>
    <property type="match status" value="1"/>
</dbReference>
<sequence>MNKIFAISSNGKTEKSFLDLRFGKCENVVIYNGDSGQYNILENPYKNSDHSGVQLIKFLKKEGVSVIITGEVGPAVSDMIHKEKLQLVLLQEEKIKIDEIIARLSKKPG</sequence>
<dbReference type="InterPro" id="IPR003731">
    <property type="entry name" value="Di-Nase_FeMo-co_biosynth"/>
</dbReference>